<protein>
    <submittedName>
        <fullName evidence="2">Uncharacterized protein</fullName>
    </submittedName>
</protein>
<evidence type="ECO:0000313" key="3">
    <source>
        <dbReference type="Proteomes" id="UP000729357"/>
    </source>
</evidence>
<reference evidence="2" key="2">
    <citation type="submission" date="2021-08" db="EMBL/GenBank/DDBJ databases">
        <authorList>
            <person name="Gostincar C."/>
            <person name="Sun X."/>
            <person name="Song Z."/>
            <person name="Gunde-Cimerman N."/>
        </authorList>
    </citation>
    <scope>NUCLEOTIDE SEQUENCE</scope>
    <source>
        <strain evidence="2">EXF-9298</strain>
    </source>
</reference>
<feature type="compositionally biased region" description="Polar residues" evidence="1">
    <location>
        <begin position="1"/>
        <end position="16"/>
    </location>
</feature>
<name>A0A9P8F5Z3_AURME</name>
<organism evidence="2 3">
    <name type="scientific">Aureobasidium melanogenum</name>
    <name type="common">Aureobasidium pullulans var. melanogenum</name>
    <dbReference type="NCBI Taxonomy" id="46634"/>
    <lineage>
        <taxon>Eukaryota</taxon>
        <taxon>Fungi</taxon>
        <taxon>Dikarya</taxon>
        <taxon>Ascomycota</taxon>
        <taxon>Pezizomycotina</taxon>
        <taxon>Dothideomycetes</taxon>
        <taxon>Dothideomycetidae</taxon>
        <taxon>Dothideales</taxon>
        <taxon>Saccotheciaceae</taxon>
        <taxon>Aureobasidium</taxon>
    </lineage>
</organism>
<comment type="caution">
    <text evidence="2">The sequence shown here is derived from an EMBL/GenBank/DDBJ whole genome shotgun (WGS) entry which is preliminary data.</text>
</comment>
<sequence>MESGDTNPHDQNSPSPDQHDEEDATDPQEEMDSFDWQKLETDYLNAMAQCKAEEDAHLQEFASLSQFFGVWAETISGHEQKRSHQRLKTQSALVMRKEEELEERRKHYVQVVQAFRMALSMLDR</sequence>
<reference evidence="2" key="1">
    <citation type="journal article" date="2021" name="J Fungi (Basel)">
        <title>Virulence traits and population genomics of the black yeast Aureobasidium melanogenum.</title>
        <authorList>
            <person name="Cernosa A."/>
            <person name="Sun X."/>
            <person name="Gostincar C."/>
            <person name="Fang C."/>
            <person name="Gunde-Cimerman N."/>
            <person name="Song Z."/>
        </authorList>
    </citation>
    <scope>NUCLEOTIDE SEQUENCE</scope>
    <source>
        <strain evidence="2">EXF-9298</strain>
    </source>
</reference>
<dbReference type="EMBL" id="JAHFXS010005057">
    <property type="protein sequence ID" value="KAG9943047.1"/>
    <property type="molecule type" value="Genomic_DNA"/>
</dbReference>
<evidence type="ECO:0000256" key="1">
    <source>
        <dbReference type="SAM" id="MobiDB-lite"/>
    </source>
</evidence>
<feature type="compositionally biased region" description="Acidic residues" evidence="1">
    <location>
        <begin position="19"/>
        <end position="33"/>
    </location>
</feature>
<keyword evidence="3" id="KW-1185">Reference proteome</keyword>
<gene>
    <name evidence="2" type="ORF">KCU98_g18647</name>
</gene>
<dbReference type="AlphaFoldDB" id="A0A9P8F5Z3"/>
<dbReference type="Proteomes" id="UP000729357">
    <property type="component" value="Unassembled WGS sequence"/>
</dbReference>
<evidence type="ECO:0000313" key="2">
    <source>
        <dbReference type="EMBL" id="KAG9943047.1"/>
    </source>
</evidence>
<feature type="region of interest" description="Disordered" evidence="1">
    <location>
        <begin position="1"/>
        <end position="34"/>
    </location>
</feature>
<proteinExistence type="predicted"/>
<feature type="non-terminal residue" evidence="2">
    <location>
        <position position="1"/>
    </location>
</feature>
<accession>A0A9P8F5Z3</accession>